<dbReference type="AlphaFoldDB" id="A0A0M0K3U3"/>
<gene>
    <name evidence="2" type="ORF">Ctob_008829</name>
</gene>
<accession>A0A0M0K3U3</accession>
<protein>
    <submittedName>
        <fullName evidence="2">Uncharacterized protein</fullName>
    </submittedName>
</protein>
<reference evidence="3" key="1">
    <citation type="journal article" date="2015" name="PLoS Genet.">
        <title>Genome Sequence and Transcriptome Analyses of Chrysochromulina tobin: Metabolic Tools for Enhanced Algal Fitness in the Prominent Order Prymnesiales (Haptophyceae).</title>
        <authorList>
            <person name="Hovde B.T."/>
            <person name="Deodato C.R."/>
            <person name="Hunsperger H.M."/>
            <person name="Ryken S.A."/>
            <person name="Yost W."/>
            <person name="Jha R.K."/>
            <person name="Patterson J."/>
            <person name="Monnat R.J. Jr."/>
            <person name="Barlow S.B."/>
            <person name="Starkenburg S.R."/>
            <person name="Cattolico R.A."/>
        </authorList>
    </citation>
    <scope>NUCLEOTIDE SEQUENCE</scope>
    <source>
        <strain evidence="3">CCMP291</strain>
    </source>
</reference>
<proteinExistence type="predicted"/>
<sequence length="161" mass="17316">MATKLAAIAGTAEQQGASTARPEKKYKMPAGQPPSMYVNGELPKEIYLYQMKLLKAHCPVADAAEKATLECKSFELNKQLKSASNDSEKEALVSRKQLLYDDEGRKSEAQKKASKSASQALFTKAFTKYCGVAGKAEDHMCNNAAMKKLYGAQGGSGAGEL</sequence>
<name>A0A0M0K3U3_9EUKA</name>
<evidence type="ECO:0000256" key="1">
    <source>
        <dbReference type="SAM" id="MobiDB-lite"/>
    </source>
</evidence>
<comment type="caution">
    <text evidence="2">The sequence shown here is derived from an EMBL/GenBank/DDBJ whole genome shotgun (WGS) entry which is preliminary data.</text>
</comment>
<evidence type="ECO:0000313" key="3">
    <source>
        <dbReference type="Proteomes" id="UP000037460"/>
    </source>
</evidence>
<dbReference type="Proteomes" id="UP000037460">
    <property type="component" value="Unassembled WGS sequence"/>
</dbReference>
<evidence type="ECO:0000313" key="2">
    <source>
        <dbReference type="EMBL" id="KOO33480.1"/>
    </source>
</evidence>
<organism evidence="2 3">
    <name type="scientific">Chrysochromulina tobinii</name>
    <dbReference type="NCBI Taxonomy" id="1460289"/>
    <lineage>
        <taxon>Eukaryota</taxon>
        <taxon>Haptista</taxon>
        <taxon>Haptophyta</taxon>
        <taxon>Prymnesiophyceae</taxon>
        <taxon>Prymnesiales</taxon>
        <taxon>Chrysochromulinaceae</taxon>
        <taxon>Chrysochromulina</taxon>
    </lineage>
</organism>
<dbReference type="EMBL" id="JWZX01001509">
    <property type="protein sequence ID" value="KOO33480.1"/>
    <property type="molecule type" value="Genomic_DNA"/>
</dbReference>
<keyword evidence="3" id="KW-1185">Reference proteome</keyword>
<feature type="region of interest" description="Disordered" evidence="1">
    <location>
        <begin position="1"/>
        <end position="35"/>
    </location>
</feature>